<name>A0A2U8GTC1_9RHOO</name>
<evidence type="ECO:0000313" key="11">
    <source>
        <dbReference type="Proteomes" id="UP000244930"/>
    </source>
</evidence>
<dbReference type="GO" id="GO:0005886">
    <property type="term" value="C:plasma membrane"/>
    <property type="evidence" value="ECO:0007669"/>
    <property type="project" value="TreeGrafter"/>
</dbReference>
<dbReference type="EMBL" id="CP022187">
    <property type="protein sequence ID" value="AWI76708.1"/>
    <property type="molecule type" value="Genomic_DNA"/>
</dbReference>
<dbReference type="AlphaFoldDB" id="A0A2U8GTC1"/>
<feature type="transmembrane region" description="Helical" evidence="6">
    <location>
        <begin position="12"/>
        <end position="30"/>
    </location>
</feature>
<dbReference type="Pfam" id="PF00015">
    <property type="entry name" value="MCPsignal"/>
    <property type="match status" value="1"/>
</dbReference>
<dbReference type="SUPFAM" id="SSF58104">
    <property type="entry name" value="Methyl-accepting chemotaxis protein (MCP) signaling domain"/>
    <property type="match status" value="1"/>
</dbReference>
<dbReference type="Pfam" id="PF18947">
    <property type="entry name" value="HAMP_2"/>
    <property type="match status" value="2"/>
</dbReference>
<dbReference type="PANTHER" id="PTHR43531">
    <property type="entry name" value="PROTEIN ICFG"/>
    <property type="match status" value="1"/>
</dbReference>
<accession>A0A2U8GTC1</accession>
<dbReference type="PRINTS" id="PR00260">
    <property type="entry name" value="CHEMTRNSDUCR"/>
</dbReference>
<evidence type="ECO:0000259" key="7">
    <source>
        <dbReference type="PROSITE" id="PS50111"/>
    </source>
</evidence>
<feature type="domain" description="HAMP" evidence="8">
    <location>
        <begin position="517"/>
        <end position="569"/>
    </location>
</feature>
<keyword evidence="6" id="KW-1133">Transmembrane helix</keyword>
<evidence type="ECO:0000256" key="1">
    <source>
        <dbReference type="ARBA" id="ARBA00004370"/>
    </source>
</evidence>
<evidence type="ECO:0000256" key="3">
    <source>
        <dbReference type="ARBA" id="ARBA00029447"/>
    </source>
</evidence>
<keyword evidence="11" id="KW-1185">Reference proteome</keyword>
<dbReference type="GO" id="GO:0006935">
    <property type="term" value="P:chemotaxis"/>
    <property type="evidence" value="ECO:0007669"/>
    <property type="project" value="UniProtKB-KW"/>
</dbReference>
<evidence type="ECO:0000256" key="2">
    <source>
        <dbReference type="ARBA" id="ARBA00022500"/>
    </source>
</evidence>
<comment type="subcellular location">
    <subcellularLocation>
        <location evidence="1">Membrane</location>
    </subcellularLocation>
</comment>
<evidence type="ECO:0000313" key="10">
    <source>
        <dbReference type="EMBL" id="AWI76708.1"/>
    </source>
</evidence>
<feature type="domain" description="NIT" evidence="9">
    <location>
        <begin position="55"/>
        <end position="305"/>
    </location>
</feature>
<keyword evidence="4" id="KW-0807">Transducer</keyword>
<dbReference type="SMART" id="SM00283">
    <property type="entry name" value="MA"/>
    <property type="match status" value="1"/>
</dbReference>
<feature type="transmembrane region" description="Helical" evidence="6">
    <location>
        <begin position="313"/>
        <end position="332"/>
    </location>
</feature>
<keyword evidence="5" id="KW-0175">Coiled coil</keyword>
<sequence>MNNAGYGWRSIRLRLFILFALVVIGAGYYATSDLLRQWRAETELDQLATLGRLSIASSAVAHELQKERGLSAGFIASKGVRFSEELRSQRKLSISAFAVLADTLDRAKLQELDANIRSGVDSARTQVENLSSIRADIDSGRATPAQSFTAYTAAIEKLLMVVEHSAASASNAEISREITAYLMYLNAKEQAGRERATLNGVFTSNSFDPATYRRYVTLLATQSTYLHAFAIYADAEARALHQALTDTAPSREVERMRQTAFDKAQSGGFDIDPSDWFQQITAKIDGMKSVEDHLARQVASMSERMAAGAARQMAVSAMTMIAMAVLALVFGLQVRRMLRTLHLTALNARCIAAGDLDHAIIVTQHDELGEIDLALGEVQRNVHAMMDDAVMLSESAVGGILSTRADANRHQGGYRKIIEGVNATLDAVVGPLSIAADYVDRISRGAIPPRITEAYNGDFNTIKNNLNTCIDAIGALVADATMLAQAGLNGQLQIRADAGRHQGDYRKIVDGVNSTLDAVIAPIDEVKHIMLALSQGDLTQRIDARYAGDFEVLENAVNESLDKLAAIIEQVRTAADALSSAAGQVSSTAQSLSQASSEQAASVEESLASIEQMTASINQNSENAKVTDGMAAKSSTEAVEGGEAVKNTVTAMKDIAGKIGIIDDIAYQTNLLALNAAIEAARAGEHGKGFAVVAAEVRKLAERSQVAAQQIGQLAGNSVNLAERAGALLGEMVPSIRKTSDLVQEITSASQEQSAGVVQINGAMSQLSKATQQNASASEELAATAEELGGQAAQLQETMAFFAVNTDRSCH</sequence>
<evidence type="ECO:0000259" key="9">
    <source>
        <dbReference type="PROSITE" id="PS50906"/>
    </source>
</evidence>
<evidence type="ECO:0000256" key="6">
    <source>
        <dbReference type="SAM" id="Phobius"/>
    </source>
</evidence>
<dbReference type="InterPro" id="IPR013587">
    <property type="entry name" value="Nitrate/nitrite_sensing"/>
</dbReference>
<dbReference type="PROSITE" id="PS50906">
    <property type="entry name" value="NIT"/>
    <property type="match status" value="1"/>
</dbReference>
<organism evidence="10 11">
    <name type="scientific">Parazoarcus communis</name>
    <dbReference type="NCBI Taxonomy" id="41977"/>
    <lineage>
        <taxon>Bacteria</taxon>
        <taxon>Pseudomonadati</taxon>
        <taxon>Pseudomonadota</taxon>
        <taxon>Betaproteobacteria</taxon>
        <taxon>Rhodocyclales</taxon>
        <taxon>Zoogloeaceae</taxon>
        <taxon>Parazoarcus</taxon>
    </lineage>
</organism>
<dbReference type="RefSeq" id="WP_108950407.1">
    <property type="nucleotide sequence ID" value="NZ_CP022187.1"/>
</dbReference>
<dbReference type="SMART" id="SM00304">
    <property type="entry name" value="HAMP"/>
    <property type="match status" value="3"/>
</dbReference>
<dbReference type="Gene3D" id="1.20.120.1530">
    <property type="match status" value="1"/>
</dbReference>
<dbReference type="InterPro" id="IPR010910">
    <property type="entry name" value="Nitrate/nitrite_sensing_bac"/>
</dbReference>
<evidence type="ECO:0000259" key="8">
    <source>
        <dbReference type="PROSITE" id="PS50885"/>
    </source>
</evidence>
<dbReference type="GO" id="GO:0004888">
    <property type="term" value="F:transmembrane signaling receptor activity"/>
    <property type="evidence" value="ECO:0007669"/>
    <property type="project" value="InterPro"/>
</dbReference>
<dbReference type="InterPro" id="IPR051310">
    <property type="entry name" value="MCP_chemotaxis"/>
</dbReference>
<dbReference type="PROSITE" id="PS50111">
    <property type="entry name" value="CHEMOTAXIS_TRANSDUC_2"/>
    <property type="match status" value="1"/>
</dbReference>
<keyword evidence="2" id="KW-0145">Chemotaxis</keyword>
<reference evidence="10 11" key="1">
    <citation type="submission" date="2017-06" db="EMBL/GenBank/DDBJ databases">
        <title>Azoarcus.</title>
        <authorList>
            <person name="Woo J.-H."/>
            <person name="Kim H.-S."/>
        </authorList>
    </citation>
    <scope>NUCLEOTIDE SEQUENCE [LARGE SCALE GENOMIC DNA]</scope>
    <source>
        <strain evidence="10 11">TSPY31</strain>
    </source>
</reference>
<dbReference type="Proteomes" id="UP000244930">
    <property type="component" value="Chromosome"/>
</dbReference>
<dbReference type="KEGG" id="acom:CEW83_17030"/>
<protein>
    <submittedName>
        <fullName evidence="10">Chemotaxis protein</fullName>
    </submittedName>
</protein>
<feature type="domain" description="Methyl-accepting transducer" evidence="7">
    <location>
        <begin position="574"/>
        <end position="789"/>
    </location>
</feature>
<keyword evidence="6" id="KW-0812">Transmembrane</keyword>
<dbReference type="GO" id="GO:0007165">
    <property type="term" value="P:signal transduction"/>
    <property type="evidence" value="ECO:0007669"/>
    <property type="project" value="UniProtKB-KW"/>
</dbReference>
<dbReference type="InterPro" id="IPR003660">
    <property type="entry name" value="HAMP_dom"/>
</dbReference>
<proteinExistence type="inferred from homology"/>
<evidence type="ECO:0000256" key="4">
    <source>
        <dbReference type="PROSITE-ProRule" id="PRU00284"/>
    </source>
</evidence>
<feature type="coiled-coil region" evidence="5">
    <location>
        <begin position="760"/>
        <end position="798"/>
    </location>
</feature>
<gene>
    <name evidence="10" type="ORF">CEW83_17030</name>
</gene>
<keyword evidence="6" id="KW-0472">Membrane</keyword>
<comment type="similarity">
    <text evidence="3">Belongs to the methyl-accepting chemotaxis (MCP) protein family.</text>
</comment>
<evidence type="ECO:0000256" key="5">
    <source>
        <dbReference type="SAM" id="Coils"/>
    </source>
</evidence>
<dbReference type="PANTHER" id="PTHR43531:SF11">
    <property type="entry name" value="METHYL-ACCEPTING CHEMOTAXIS PROTEIN 3"/>
    <property type="match status" value="1"/>
</dbReference>
<dbReference type="FunFam" id="1.10.287.950:FF:000001">
    <property type="entry name" value="Methyl-accepting chemotaxis sensory transducer"/>
    <property type="match status" value="1"/>
</dbReference>
<dbReference type="Gene3D" id="1.10.287.950">
    <property type="entry name" value="Methyl-accepting chemotaxis protein"/>
    <property type="match status" value="1"/>
</dbReference>
<dbReference type="PROSITE" id="PS50885">
    <property type="entry name" value="HAMP"/>
    <property type="match status" value="1"/>
</dbReference>
<dbReference type="InterPro" id="IPR004090">
    <property type="entry name" value="Chemotax_Me-accpt_rcpt"/>
</dbReference>
<dbReference type="InterPro" id="IPR004089">
    <property type="entry name" value="MCPsignal_dom"/>
</dbReference>
<dbReference type="Pfam" id="PF08376">
    <property type="entry name" value="NIT"/>
    <property type="match status" value="1"/>
</dbReference>